<accession>A0AC61RNM3</accession>
<dbReference type="Proteomes" id="UP000304953">
    <property type="component" value="Unassembled WGS sequence"/>
</dbReference>
<comment type="caution">
    <text evidence="1">The sequence shown here is derived from an EMBL/GenBank/DDBJ whole genome shotgun (WGS) entry which is preliminary data.</text>
</comment>
<gene>
    <name evidence="1" type="ORF">E5329_25330</name>
</gene>
<keyword evidence="2" id="KW-1185">Reference proteome</keyword>
<organism evidence="1 2">
    <name type="scientific">Petralouisia muris</name>
    <dbReference type="NCBI Taxonomy" id="3032872"/>
    <lineage>
        <taxon>Bacteria</taxon>
        <taxon>Bacillati</taxon>
        <taxon>Bacillota</taxon>
        <taxon>Clostridia</taxon>
        <taxon>Lachnospirales</taxon>
        <taxon>Lachnospiraceae</taxon>
        <taxon>Petralouisia</taxon>
    </lineage>
</organism>
<dbReference type="EMBL" id="SRYA01000094">
    <property type="protein sequence ID" value="TGY88747.1"/>
    <property type="molecule type" value="Genomic_DNA"/>
</dbReference>
<protein>
    <submittedName>
        <fullName evidence="1">Xylan 1,4-beta-xylosidase</fullName>
    </submittedName>
</protein>
<reference evidence="1" key="1">
    <citation type="submission" date="2019-04" db="EMBL/GenBank/DDBJ databases">
        <title>Microbes associate with the intestines of laboratory mice.</title>
        <authorList>
            <person name="Navarre W."/>
            <person name="Wong E."/>
            <person name="Huang K."/>
            <person name="Tropini C."/>
            <person name="Ng K."/>
            <person name="Yu B."/>
        </authorList>
    </citation>
    <scope>NUCLEOTIDE SEQUENCE</scope>
    <source>
        <strain evidence="1">NM01_1-7b</strain>
    </source>
</reference>
<evidence type="ECO:0000313" key="2">
    <source>
        <dbReference type="Proteomes" id="UP000304953"/>
    </source>
</evidence>
<name>A0AC61RNM3_9FIRM</name>
<evidence type="ECO:0000313" key="1">
    <source>
        <dbReference type="EMBL" id="TGY88747.1"/>
    </source>
</evidence>
<sequence>MAKNERFKIVYSQGTVDVTQILVDTETGVNYVFRKVAHAGGLTPLLDKDGKPVISPIVNS</sequence>
<proteinExistence type="predicted"/>